<dbReference type="Proteomes" id="UP000005384">
    <property type="component" value="Unassembled WGS sequence"/>
</dbReference>
<dbReference type="Gene3D" id="3.30.230.10">
    <property type="match status" value="1"/>
</dbReference>
<comment type="caution">
    <text evidence="3">The sequence shown here is derived from an EMBL/GenBank/DDBJ whole genome shotgun (WGS) entry which is preliminary data.</text>
</comment>
<gene>
    <name evidence="3" type="ORF">HMPREF9473_02307</name>
</gene>
<organism evidence="3 4">
    <name type="scientific">Hungatella hathewayi WAL-18680</name>
    <dbReference type="NCBI Taxonomy" id="742737"/>
    <lineage>
        <taxon>Bacteria</taxon>
        <taxon>Bacillati</taxon>
        <taxon>Bacillota</taxon>
        <taxon>Clostridia</taxon>
        <taxon>Lachnospirales</taxon>
        <taxon>Lachnospiraceae</taxon>
        <taxon>Hungatella</taxon>
    </lineage>
</organism>
<evidence type="ECO:0000259" key="2">
    <source>
        <dbReference type="Pfam" id="PF13335"/>
    </source>
</evidence>
<sequence>MFSKVYSAGLSGIDGYLVQVEVDVSSGLPGFSMVGVLASEVREAQDRVRTALRNCEYQLPSRKVTVNLSPAGIRKGGTGFDFPIAVGVLAAFGIVETRGLQGAVLAGELGLDGSLKPIRGILSIVSAARDAGLKRCFLPERNVMEGRAIPGMEIVGVKDIREMVRLLGHPETIRGEGYPPPSLLEEEEESYGIDYADVNGQLLLRRATEIAVSGRHNILYIGPAGTGKTMVAQRIPTIMPALSIEEKLEISKVYSICGMLPQSASLINRRPFRSPHHSISPFALTGGGSNPKPGEISLASRGVLFLDEFPEFQKRAIEILRQPLEEHVVTVSRVKGSCQFPADFMLAAAMNPCSCGHYPDRNRCHCTDAQIKRYLGKISKPILDRIDICVEAAPLQYEELKAPGRNEDSKTIRERVERVRRIQEKRFEQEPIYFNSEMSGADIRKYCRLSSEDESFFKRLYQTMGLSARAYSKILKVARTIADMDGSGDIAHEHLCEAIGYRSLEEKYWNTGGSI</sequence>
<feature type="domain" description="Magnesium chelatase ChlI-like catalytic" evidence="1">
    <location>
        <begin position="194"/>
        <end position="399"/>
    </location>
</feature>
<dbReference type="PANTHER" id="PTHR32039:SF7">
    <property type="entry name" value="COMPETENCE PROTEIN COMM"/>
    <property type="match status" value="1"/>
</dbReference>
<dbReference type="InterPro" id="IPR045006">
    <property type="entry name" value="CHLI-like"/>
</dbReference>
<protein>
    <submittedName>
        <fullName evidence="3">Mg chelatase</fullName>
    </submittedName>
</protein>
<evidence type="ECO:0000259" key="1">
    <source>
        <dbReference type="Pfam" id="PF01078"/>
    </source>
</evidence>
<dbReference type="Pfam" id="PF13335">
    <property type="entry name" value="Mg_chelatase_C"/>
    <property type="match status" value="1"/>
</dbReference>
<dbReference type="InterPro" id="IPR000523">
    <property type="entry name" value="Mg_chelatse_chII-like_cat_dom"/>
</dbReference>
<dbReference type="SUPFAM" id="SSF52540">
    <property type="entry name" value="P-loop containing nucleoside triphosphate hydrolases"/>
    <property type="match status" value="1"/>
</dbReference>
<accession>G5IFM9</accession>
<dbReference type="AlphaFoldDB" id="G5IFM9"/>
<reference evidence="3 4" key="1">
    <citation type="submission" date="2011-08" db="EMBL/GenBank/DDBJ databases">
        <title>The Genome Sequence of Clostridium hathewayi WAL-18680.</title>
        <authorList>
            <consortium name="The Broad Institute Genome Sequencing Platform"/>
            <person name="Earl A."/>
            <person name="Ward D."/>
            <person name="Feldgarden M."/>
            <person name="Gevers D."/>
            <person name="Finegold S.M."/>
            <person name="Summanen P.H."/>
            <person name="Molitoris D.R."/>
            <person name="Song M."/>
            <person name="Daigneault M."/>
            <person name="Allen-Vercoe E."/>
            <person name="Young S.K."/>
            <person name="Zeng Q."/>
            <person name="Gargeya S."/>
            <person name="Fitzgerald M."/>
            <person name="Haas B."/>
            <person name="Abouelleil A."/>
            <person name="Alvarado L."/>
            <person name="Arachchi H.M."/>
            <person name="Berlin A."/>
            <person name="Brown A."/>
            <person name="Chapman S.B."/>
            <person name="Chen Z."/>
            <person name="Dunbar C."/>
            <person name="Freedman E."/>
            <person name="Gearin G."/>
            <person name="Gellesch M."/>
            <person name="Goldberg J."/>
            <person name="Griggs A."/>
            <person name="Gujja S."/>
            <person name="Heiman D."/>
            <person name="Howarth C."/>
            <person name="Larson L."/>
            <person name="Lui A."/>
            <person name="MacDonald P.J.P."/>
            <person name="Montmayeur A."/>
            <person name="Murphy C."/>
            <person name="Neiman D."/>
            <person name="Pearson M."/>
            <person name="Priest M."/>
            <person name="Roberts A."/>
            <person name="Saif S."/>
            <person name="Shea T."/>
            <person name="Shenoy N."/>
            <person name="Sisk P."/>
            <person name="Stolte C."/>
            <person name="Sykes S."/>
            <person name="Wortman J."/>
            <person name="Nusbaum C."/>
            <person name="Birren B."/>
        </authorList>
    </citation>
    <scope>NUCLEOTIDE SEQUENCE [LARGE SCALE GENOMIC DNA]</scope>
    <source>
        <strain evidence="3 4">WAL-18680</strain>
    </source>
</reference>
<dbReference type="InterPro" id="IPR020568">
    <property type="entry name" value="Ribosomal_Su5_D2-typ_SF"/>
</dbReference>
<dbReference type="HOGENOM" id="CLU_026145_1_0_9"/>
<dbReference type="NCBIfam" id="TIGR00368">
    <property type="entry name" value="YifB family Mg chelatase-like AAA ATPase"/>
    <property type="match status" value="1"/>
</dbReference>
<dbReference type="InterPro" id="IPR025158">
    <property type="entry name" value="Mg_chelat-rel_C"/>
</dbReference>
<name>G5IFM9_9FIRM</name>
<dbReference type="EMBL" id="ADLN01000048">
    <property type="protein sequence ID" value="EHI59687.1"/>
    <property type="molecule type" value="Genomic_DNA"/>
</dbReference>
<dbReference type="Pfam" id="PF01078">
    <property type="entry name" value="Mg_chelatase"/>
    <property type="match status" value="1"/>
</dbReference>
<dbReference type="RefSeq" id="WP_006780287.1">
    <property type="nucleotide sequence ID" value="NZ_CP040506.1"/>
</dbReference>
<dbReference type="InterPro" id="IPR027417">
    <property type="entry name" value="P-loop_NTPase"/>
</dbReference>
<evidence type="ECO:0000313" key="3">
    <source>
        <dbReference type="EMBL" id="EHI59687.1"/>
    </source>
</evidence>
<dbReference type="SUPFAM" id="SSF54211">
    <property type="entry name" value="Ribosomal protein S5 domain 2-like"/>
    <property type="match status" value="1"/>
</dbReference>
<dbReference type="InterPro" id="IPR014721">
    <property type="entry name" value="Ribsml_uS5_D2-typ_fold_subgr"/>
</dbReference>
<dbReference type="GO" id="GO:0005524">
    <property type="term" value="F:ATP binding"/>
    <property type="evidence" value="ECO:0007669"/>
    <property type="project" value="InterPro"/>
</dbReference>
<dbReference type="InterPro" id="IPR004482">
    <property type="entry name" value="Mg_chelat-rel"/>
</dbReference>
<dbReference type="Pfam" id="PF13541">
    <property type="entry name" value="ChlI"/>
    <property type="match status" value="1"/>
</dbReference>
<dbReference type="Gene3D" id="3.40.50.300">
    <property type="entry name" value="P-loop containing nucleotide triphosphate hydrolases"/>
    <property type="match status" value="1"/>
</dbReference>
<dbReference type="PANTHER" id="PTHR32039">
    <property type="entry name" value="MAGNESIUM-CHELATASE SUBUNIT CHLI"/>
    <property type="match status" value="1"/>
</dbReference>
<evidence type="ECO:0000313" key="4">
    <source>
        <dbReference type="Proteomes" id="UP000005384"/>
    </source>
</evidence>
<proteinExistence type="predicted"/>
<keyword evidence="4" id="KW-1185">Reference proteome</keyword>
<feature type="domain" description="Mg chelatase-related protein C-terminal" evidence="2">
    <location>
        <begin position="407"/>
        <end position="502"/>
    </location>
</feature>
<dbReference type="OrthoDB" id="9813147at2"/>
<dbReference type="PATRIC" id="fig|742737.3.peg.2331"/>